<reference evidence="10" key="2">
    <citation type="submission" date="2018-07" db="EMBL/GenBank/DDBJ databases">
        <authorList>
            <person name="Mckenzie S.K."/>
            <person name="Kronauer D.J.C."/>
        </authorList>
    </citation>
    <scope>NUCLEOTIDE SEQUENCE</scope>
    <source>
        <strain evidence="10">Clonal line C1</strain>
    </source>
</reference>
<evidence type="ECO:0000256" key="5">
    <source>
        <dbReference type="ARBA" id="ARBA00022989"/>
    </source>
</evidence>
<feature type="transmembrane region" description="Helical" evidence="9">
    <location>
        <begin position="78"/>
        <end position="96"/>
    </location>
</feature>
<keyword evidence="4 9" id="KW-0552">Olfaction</keyword>
<protein>
    <recommendedName>
        <fullName evidence="9">Odorant receptor</fullName>
    </recommendedName>
</protein>
<dbReference type="InterPro" id="IPR004117">
    <property type="entry name" value="7tm6_olfct_rcpt"/>
</dbReference>
<feature type="transmembrane region" description="Helical" evidence="9">
    <location>
        <begin position="266"/>
        <end position="291"/>
    </location>
</feature>
<evidence type="ECO:0000256" key="2">
    <source>
        <dbReference type="ARBA" id="ARBA00022606"/>
    </source>
</evidence>
<dbReference type="GO" id="GO:0005886">
    <property type="term" value="C:plasma membrane"/>
    <property type="evidence" value="ECO:0007669"/>
    <property type="project" value="UniProtKB-SubCell"/>
</dbReference>
<dbReference type="AlphaFoldDB" id="A0A3L8DJR1"/>
<keyword evidence="8 9" id="KW-0807">Transducer</keyword>
<dbReference type="PANTHER" id="PTHR21137:SF42">
    <property type="entry name" value="ODORANT RECEPTOR 83A"/>
    <property type="match status" value="1"/>
</dbReference>
<keyword evidence="6 9" id="KW-0472">Membrane</keyword>
<evidence type="ECO:0000256" key="3">
    <source>
        <dbReference type="ARBA" id="ARBA00022692"/>
    </source>
</evidence>
<feature type="transmembrane region" description="Helical" evidence="9">
    <location>
        <begin position="135"/>
        <end position="156"/>
    </location>
</feature>
<name>A0A3L8DJR1_OOCBI</name>
<evidence type="ECO:0000256" key="4">
    <source>
        <dbReference type="ARBA" id="ARBA00022725"/>
    </source>
</evidence>
<evidence type="ECO:0000313" key="10">
    <source>
        <dbReference type="EMBL" id="RLU20601.1"/>
    </source>
</evidence>
<comment type="similarity">
    <text evidence="9">Belongs to the insect chemoreceptor superfamily. Heteromeric odorant receptor channel (TC 1.A.69) family.</text>
</comment>
<dbReference type="Pfam" id="PF02949">
    <property type="entry name" value="7tm_6"/>
    <property type="match status" value="1"/>
</dbReference>
<proteinExistence type="inferred from homology"/>
<organism evidence="10">
    <name type="scientific">Ooceraea biroi</name>
    <name type="common">Clonal raider ant</name>
    <name type="synonym">Cerapachys biroi</name>
    <dbReference type="NCBI Taxonomy" id="2015173"/>
    <lineage>
        <taxon>Eukaryota</taxon>
        <taxon>Metazoa</taxon>
        <taxon>Ecdysozoa</taxon>
        <taxon>Arthropoda</taxon>
        <taxon>Hexapoda</taxon>
        <taxon>Insecta</taxon>
        <taxon>Pterygota</taxon>
        <taxon>Neoptera</taxon>
        <taxon>Endopterygota</taxon>
        <taxon>Hymenoptera</taxon>
        <taxon>Apocrita</taxon>
        <taxon>Aculeata</taxon>
        <taxon>Formicoidea</taxon>
        <taxon>Formicidae</taxon>
        <taxon>Dorylinae</taxon>
        <taxon>Ooceraea</taxon>
    </lineage>
</organism>
<evidence type="ECO:0000256" key="6">
    <source>
        <dbReference type="ARBA" id="ARBA00023136"/>
    </source>
</evidence>
<evidence type="ECO:0000256" key="7">
    <source>
        <dbReference type="ARBA" id="ARBA00023170"/>
    </source>
</evidence>
<feature type="transmembrane region" description="Helical" evidence="9">
    <location>
        <begin position="303"/>
        <end position="323"/>
    </location>
</feature>
<dbReference type="Proteomes" id="UP000279307">
    <property type="component" value="Chromosome 7"/>
</dbReference>
<keyword evidence="5 9" id="KW-1133">Transmembrane helix</keyword>
<sequence>MEVTKHLTYRDYEWAIEFNRFNLTLLGIWPENNEDKQKKLKSDIRVVLILNIIMWTSIIPTLHSLLKIYDDIMLTIDNLQYTLSMLMALIKLIILWHKKYDILPVLNMIKDDWLRPQTSKEKNIMIKQARIARTLTIFSFFVTLMSGIIVSFLPLFGISLRYRTNRTDPGRLLPLQTYYLYNVSSSPLYEVTFLLQGFSVMASATIYSGTDTFMSMLVFHICGQLENLKTRIRNFDKFNNFANTLATSVKDHIRLNRAIIIIDDTFNLMLFGLLVYFGILFALFGFLFISIITQGRNLSIARLFLTLIAFTNSFGHMCLYCALGEYLVMRCDGIYDAVCQYEWYRLKPKQMKNFLNIMMQSRRPLHLTAGKLFPMTVATLSNLLKTSGGYISVLLAHRT</sequence>
<dbReference type="GO" id="GO:0004984">
    <property type="term" value="F:olfactory receptor activity"/>
    <property type="evidence" value="ECO:0007669"/>
    <property type="project" value="InterPro"/>
</dbReference>
<comment type="caution">
    <text evidence="9">Lacks conserved residue(s) required for the propagation of feature annotation.</text>
</comment>
<keyword evidence="3 9" id="KW-0812">Transmembrane</keyword>
<dbReference type="EMBL" id="QOIP01000007">
    <property type="protein sequence ID" value="RLU20601.1"/>
    <property type="molecule type" value="Genomic_DNA"/>
</dbReference>
<keyword evidence="7 9" id="KW-0675">Receptor</keyword>
<dbReference type="PANTHER" id="PTHR21137">
    <property type="entry name" value="ODORANT RECEPTOR"/>
    <property type="match status" value="1"/>
</dbReference>
<gene>
    <name evidence="10" type="ORF">DMN91_007214</name>
</gene>
<evidence type="ECO:0000256" key="1">
    <source>
        <dbReference type="ARBA" id="ARBA00004141"/>
    </source>
</evidence>
<reference evidence="10" key="1">
    <citation type="journal article" date="2018" name="Genome Res.">
        <title>The genomic architecture and molecular evolution of ant odorant receptors.</title>
        <authorList>
            <person name="McKenzie S.K."/>
            <person name="Kronauer D.J.C."/>
        </authorList>
    </citation>
    <scope>NUCLEOTIDE SEQUENCE [LARGE SCALE GENOMIC DNA]</scope>
    <source>
        <strain evidence="10">Clonal line C1</strain>
    </source>
</reference>
<evidence type="ECO:0000256" key="9">
    <source>
        <dbReference type="RuleBase" id="RU351113"/>
    </source>
</evidence>
<accession>A0A3L8DJR1</accession>
<comment type="subcellular location">
    <subcellularLocation>
        <location evidence="9">Cell membrane</location>
        <topology evidence="9">Multi-pass membrane protein</topology>
    </subcellularLocation>
    <subcellularLocation>
        <location evidence="1">Membrane</location>
        <topology evidence="1">Multi-pass membrane protein</topology>
    </subcellularLocation>
</comment>
<comment type="caution">
    <text evidence="10">The sequence shown here is derived from an EMBL/GenBank/DDBJ whole genome shotgun (WGS) entry which is preliminary data.</text>
</comment>
<evidence type="ECO:0000256" key="8">
    <source>
        <dbReference type="ARBA" id="ARBA00023224"/>
    </source>
</evidence>
<dbReference type="OrthoDB" id="7634903at2759"/>
<dbReference type="GO" id="GO:0005549">
    <property type="term" value="F:odorant binding"/>
    <property type="evidence" value="ECO:0007669"/>
    <property type="project" value="InterPro"/>
</dbReference>
<feature type="transmembrane region" description="Helical" evidence="9">
    <location>
        <begin position="46"/>
        <end position="66"/>
    </location>
</feature>
<dbReference type="GO" id="GO:0007165">
    <property type="term" value="P:signal transduction"/>
    <property type="evidence" value="ECO:0007669"/>
    <property type="project" value="UniProtKB-KW"/>
</dbReference>
<keyword evidence="2 9" id="KW-0716">Sensory transduction</keyword>